<comment type="subcellular location">
    <subcellularLocation>
        <location evidence="1">Membrane</location>
        <topology evidence="1">Multi-pass membrane protein</topology>
    </subcellularLocation>
</comment>
<dbReference type="AlphaFoldDB" id="A0A366EPF3"/>
<evidence type="ECO:0000256" key="4">
    <source>
        <dbReference type="ARBA" id="ARBA00023136"/>
    </source>
</evidence>
<comment type="caution">
    <text evidence="7">The sequence shown here is derived from an EMBL/GenBank/DDBJ whole genome shotgun (WGS) entry which is preliminary data.</text>
</comment>
<accession>A0A366EPF3</accession>
<reference evidence="7 8" key="1">
    <citation type="submission" date="2018-06" db="EMBL/GenBank/DDBJ databases">
        <title>Genomic Encyclopedia of Type Strains, Phase IV (KMG-IV): sequencing the most valuable type-strain genomes for metagenomic binning, comparative biology and taxonomic classification.</title>
        <authorList>
            <person name="Goeker M."/>
        </authorList>
    </citation>
    <scope>NUCLEOTIDE SEQUENCE [LARGE SCALE GENOMIC DNA]</scope>
    <source>
        <strain evidence="7 8">DSM 24875</strain>
    </source>
</reference>
<feature type="transmembrane region" description="Helical" evidence="5">
    <location>
        <begin position="152"/>
        <end position="181"/>
    </location>
</feature>
<dbReference type="Gene3D" id="1.20.1530.20">
    <property type="match status" value="1"/>
</dbReference>
<evidence type="ECO:0000256" key="3">
    <source>
        <dbReference type="ARBA" id="ARBA00022989"/>
    </source>
</evidence>
<evidence type="ECO:0000259" key="6">
    <source>
        <dbReference type="Pfam" id="PF00999"/>
    </source>
</evidence>
<feature type="transmembrane region" description="Helical" evidence="5">
    <location>
        <begin position="315"/>
        <end position="333"/>
    </location>
</feature>
<keyword evidence="4 5" id="KW-0472">Membrane</keyword>
<keyword evidence="3 5" id="KW-1133">Transmembrane helix</keyword>
<feature type="transmembrane region" description="Helical" evidence="5">
    <location>
        <begin position="94"/>
        <end position="116"/>
    </location>
</feature>
<proteinExistence type="predicted"/>
<dbReference type="GO" id="GO:1902600">
    <property type="term" value="P:proton transmembrane transport"/>
    <property type="evidence" value="ECO:0007669"/>
    <property type="project" value="InterPro"/>
</dbReference>
<feature type="transmembrane region" description="Helical" evidence="5">
    <location>
        <begin position="64"/>
        <end position="82"/>
    </location>
</feature>
<dbReference type="InterPro" id="IPR006153">
    <property type="entry name" value="Cation/H_exchanger_TM"/>
</dbReference>
<dbReference type="Pfam" id="PF00999">
    <property type="entry name" value="Na_H_Exchanger"/>
    <property type="match status" value="1"/>
</dbReference>
<dbReference type="EMBL" id="QNRK01000040">
    <property type="protein sequence ID" value="RBP04174.1"/>
    <property type="molecule type" value="Genomic_DNA"/>
</dbReference>
<evidence type="ECO:0000313" key="8">
    <source>
        <dbReference type="Proteomes" id="UP000253529"/>
    </source>
</evidence>
<feature type="transmembrane region" description="Helical" evidence="5">
    <location>
        <begin position="122"/>
        <end position="140"/>
    </location>
</feature>
<evidence type="ECO:0000256" key="1">
    <source>
        <dbReference type="ARBA" id="ARBA00004141"/>
    </source>
</evidence>
<gene>
    <name evidence="7" type="ORF">DFR50_14047</name>
</gene>
<feature type="transmembrane region" description="Helical" evidence="5">
    <location>
        <begin position="233"/>
        <end position="265"/>
    </location>
</feature>
<feature type="transmembrane region" description="Helical" evidence="5">
    <location>
        <begin position="378"/>
        <end position="400"/>
    </location>
</feature>
<evidence type="ECO:0000256" key="5">
    <source>
        <dbReference type="SAM" id="Phobius"/>
    </source>
</evidence>
<name>A0A366EPF3_9HYPH</name>
<feature type="domain" description="Cation/H+ exchanger transmembrane" evidence="6">
    <location>
        <begin position="20"/>
        <end position="403"/>
    </location>
</feature>
<dbReference type="OrthoDB" id="9783404at2"/>
<dbReference type="GO" id="GO:0016020">
    <property type="term" value="C:membrane"/>
    <property type="evidence" value="ECO:0007669"/>
    <property type="project" value="UniProtKB-SubCell"/>
</dbReference>
<organism evidence="7 8">
    <name type="scientific">Roseiarcus fermentans</name>
    <dbReference type="NCBI Taxonomy" id="1473586"/>
    <lineage>
        <taxon>Bacteria</taxon>
        <taxon>Pseudomonadati</taxon>
        <taxon>Pseudomonadota</taxon>
        <taxon>Alphaproteobacteria</taxon>
        <taxon>Hyphomicrobiales</taxon>
        <taxon>Roseiarcaceae</taxon>
        <taxon>Roseiarcus</taxon>
    </lineage>
</organism>
<protein>
    <submittedName>
        <fullName evidence="7">Transporter (CPA2 family)</fullName>
    </submittedName>
</protein>
<evidence type="ECO:0000256" key="2">
    <source>
        <dbReference type="ARBA" id="ARBA00022692"/>
    </source>
</evidence>
<dbReference type="GO" id="GO:0015297">
    <property type="term" value="F:antiporter activity"/>
    <property type="evidence" value="ECO:0007669"/>
    <property type="project" value="InterPro"/>
</dbReference>
<sequence length="414" mass="41520">MVGMALSNPLLVLGLVLLFAVVLGDASERIGAPWISGCIVAGVCLGPDALGLLSRSEQSAFGDFLQASLALIAFNIGCRLTVPRLSEVGRSAAALAILQLAAPMLAVLAALLLAGYSWPTAVIAAAVAPATAPTTTYAVVQRRQASGPFVDRLLAILAINDAATMLVFSVVSAATVAWIGAPGAGGDAFAALRAAAMREGSSVLVGALLGGLYLLLHSVVADGRPGSASRLRAMLYALLLASVGAAVEFGFSSLLTPLALGVVIANGAREPEETQTVIGDVEEPLYMVFFVLAGAHLPAADLARGGIAVAGVAYILARFAGKYGAIFLGALALRLDAATRRYLGLCFPSQGGLAMGLALACAGSAAVRALPPGASGQVDAAVSIVLLGVLVSQVLGPIVIDFAVRRAAAAAADG</sequence>
<keyword evidence="2 5" id="KW-0812">Transmembrane</keyword>
<feature type="transmembrane region" description="Helical" evidence="5">
    <location>
        <begin position="201"/>
        <end position="221"/>
    </location>
</feature>
<dbReference type="PANTHER" id="PTHR43021:SF2">
    <property type="entry name" value="CATION_H+ EXCHANGER DOMAIN-CONTAINING PROTEIN"/>
    <property type="match status" value="1"/>
</dbReference>
<dbReference type="PANTHER" id="PTHR43021">
    <property type="entry name" value="NA(+)/H(+) ANTIPORTER-RELATED"/>
    <property type="match status" value="1"/>
</dbReference>
<feature type="transmembrane region" description="Helical" evidence="5">
    <location>
        <begin position="353"/>
        <end position="371"/>
    </location>
</feature>
<dbReference type="Proteomes" id="UP000253529">
    <property type="component" value="Unassembled WGS sequence"/>
</dbReference>
<evidence type="ECO:0000313" key="7">
    <source>
        <dbReference type="EMBL" id="RBP04174.1"/>
    </source>
</evidence>
<keyword evidence="8" id="KW-1185">Reference proteome</keyword>
<dbReference type="InterPro" id="IPR038770">
    <property type="entry name" value="Na+/solute_symporter_sf"/>
</dbReference>